<evidence type="ECO:0000313" key="22">
    <source>
        <dbReference type="Proteomes" id="UP000823772"/>
    </source>
</evidence>
<comment type="caution">
    <text evidence="21">The sequence shown here is derived from an EMBL/GenBank/DDBJ whole genome shotgun (WGS) entry which is preliminary data.</text>
</comment>
<name>A0A9D9J106_9BACT</name>
<keyword evidence="6 17" id="KW-0547">Nucleotide-binding</keyword>
<keyword evidence="10 17" id="KW-0520">NAD</keyword>
<evidence type="ECO:0000256" key="8">
    <source>
        <dbReference type="ARBA" id="ARBA00022857"/>
    </source>
</evidence>
<feature type="domain" description="YjeF N-terminal" evidence="20">
    <location>
        <begin position="1"/>
        <end position="175"/>
    </location>
</feature>
<dbReference type="Pfam" id="PF03853">
    <property type="entry name" value="YjeF_N"/>
    <property type="match status" value="1"/>
</dbReference>
<comment type="similarity">
    <text evidence="3 18">In the N-terminal section; belongs to the NnrE/AIBP family.</text>
</comment>
<evidence type="ECO:0000256" key="18">
    <source>
        <dbReference type="PIRNR" id="PIRNR017184"/>
    </source>
</evidence>
<dbReference type="CDD" id="cd01171">
    <property type="entry name" value="YXKO-related"/>
    <property type="match status" value="1"/>
</dbReference>
<dbReference type="InterPro" id="IPR029056">
    <property type="entry name" value="Ribokinase-like"/>
</dbReference>
<comment type="subunit">
    <text evidence="17">Homotetramer.</text>
</comment>
<dbReference type="GO" id="GO:0005524">
    <property type="term" value="F:ATP binding"/>
    <property type="evidence" value="ECO:0007669"/>
    <property type="project" value="UniProtKB-UniRule"/>
</dbReference>
<evidence type="ECO:0000256" key="13">
    <source>
        <dbReference type="ARBA" id="ARBA00023268"/>
    </source>
</evidence>
<keyword evidence="9 18" id="KW-0630">Potassium</keyword>
<dbReference type="GO" id="GO:0052855">
    <property type="term" value="F:ADP-dependent NAD(P)H-hydrate dehydratase activity"/>
    <property type="evidence" value="ECO:0007669"/>
    <property type="project" value="UniProtKB-UniRule"/>
</dbReference>
<dbReference type="PROSITE" id="PS01050">
    <property type="entry name" value="YJEF_C_2"/>
    <property type="match status" value="1"/>
</dbReference>
<evidence type="ECO:0000256" key="14">
    <source>
        <dbReference type="ARBA" id="ARBA00025153"/>
    </source>
</evidence>
<evidence type="ECO:0000256" key="17">
    <source>
        <dbReference type="HAMAP-Rule" id="MF_01965"/>
    </source>
</evidence>
<dbReference type="GO" id="GO:0052856">
    <property type="term" value="F:NAD(P)HX epimerase activity"/>
    <property type="evidence" value="ECO:0007669"/>
    <property type="project" value="UniProtKB-EC"/>
</dbReference>
<evidence type="ECO:0000256" key="6">
    <source>
        <dbReference type="ARBA" id="ARBA00022741"/>
    </source>
</evidence>
<proteinExistence type="inferred from homology"/>
<evidence type="ECO:0000256" key="2">
    <source>
        <dbReference type="ARBA" id="ARBA00000909"/>
    </source>
</evidence>
<dbReference type="GO" id="GO:0110051">
    <property type="term" value="P:metabolite repair"/>
    <property type="evidence" value="ECO:0007669"/>
    <property type="project" value="TreeGrafter"/>
</dbReference>
<evidence type="ECO:0000256" key="5">
    <source>
        <dbReference type="ARBA" id="ARBA00022723"/>
    </source>
</evidence>
<dbReference type="NCBIfam" id="TIGR00196">
    <property type="entry name" value="yjeF_cterm"/>
    <property type="match status" value="1"/>
</dbReference>
<dbReference type="InterPro" id="IPR036652">
    <property type="entry name" value="YjeF_N_dom_sf"/>
</dbReference>
<dbReference type="EC" id="4.2.1.136" evidence="17"/>
<comment type="similarity">
    <text evidence="17">Belongs to the NnrD/CARKD family.</text>
</comment>
<keyword evidence="5 18" id="KW-0479">Metal-binding</keyword>
<evidence type="ECO:0000259" key="20">
    <source>
        <dbReference type="PROSITE" id="PS51385"/>
    </source>
</evidence>
<evidence type="ECO:0000313" key="21">
    <source>
        <dbReference type="EMBL" id="MBO8482213.1"/>
    </source>
</evidence>
<keyword evidence="13" id="KW-0511">Multifunctional enzyme</keyword>
<evidence type="ECO:0000256" key="9">
    <source>
        <dbReference type="ARBA" id="ARBA00022958"/>
    </source>
</evidence>
<comment type="catalytic activity">
    <reaction evidence="16 17 18">
        <text>(6S)-NADPHX + ADP = AMP + phosphate + NADPH + H(+)</text>
        <dbReference type="Rhea" id="RHEA:32235"/>
        <dbReference type="ChEBI" id="CHEBI:15378"/>
        <dbReference type="ChEBI" id="CHEBI:43474"/>
        <dbReference type="ChEBI" id="CHEBI:57783"/>
        <dbReference type="ChEBI" id="CHEBI:64076"/>
        <dbReference type="ChEBI" id="CHEBI:456215"/>
        <dbReference type="ChEBI" id="CHEBI:456216"/>
        <dbReference type="EC" id="4.2.1.136"/>
    </reaction>
</comment>
<feature type="binding site" evidence="17">
    <location>
        <position position="404"/>
    </location>
    <ligand>
        <name>(6S)-NADPHX</name>
        <dbReference type="ChEBI" id="CHEBI:64076"/>
    </ligand>
</feature>
<dbReference type="EMBL" id="JADILY010000140">
    <property type="protein sequence ID" value="MBO8482213.1"/>
    <property type="molecule type" value="Genomic_DNA"/>
</dbReference>
<keyword evidence="12 17" id="KW-0456">Lyase</keyword>
<dbReference type="GO" id="GO:0046872">
    <property type="term" value="F:metal ion binding"/>
    <property type="evidence" value="ECO:0007669"/>
    <property type="project" value="UniProtKB-UniRule"/>
</dbReference>
<evidence type="ECO:0000256" key="3">
    <source>
        <dbReference type="ARBA" id="ARBA00006001"/>
    </source>
</evidence>
<feature type="binding site" evidence="17">
    <location>
        <position position="403"/>
    </location>
    <ligand>
        <name>AMP</name>
        <dbReference type="ChEBI" id="CHEBI:456215"/>
    </ligand>
</feature>
<comment type="similarity">
    <text evidence="4 18">In the C-terminal section; belongs to the NnrD/CARKD family.</text>
</comment>
<dbReference type="PIRSF" id="PIRSF017184">
    <property type="entry name" value="Nnr"/>
    <property type="match status" value="1"/>
</dbReference>
<gene>
    <name evidence="17" type="primary">nnrD</name>
    <name evidence="21" type="ORF">IAC87_06675</name>
</gene>
<keyword evidence="7 17" id="KW-0067">ATP-binding</keyword>
<evidence type="ECO:0000256" key="10">
    <source>
        <dbReference type="ARBA" id="ARBA00023027"/>
    </source>
</evidence>
<comment type="cofactor">
    <cofactor evidence="17">
        <name>Mg(2+)</name>
        <dbReference type="ChEBI" id="CHEBI:18420"/>
    </cofactor>
</comment>
<dbReference type="PROSITE" id="PS51383">
    <property type="entry name" value="YJEF_C_3"/>
    <property type="match status" value="1"/>
</dbReference>
<dbReference type="Gene3D" id="3.40.50.10260">
    <property type="entry name" value="YjeF N-terminal domain"/>
    <property type="match status" value="2"/>
</dbReference>
<comment type="function">
    <text evidence="14 18">Bifunctional enzyme that catalyzes the epimerization of the S- and R-forms of NAD(P)HX and the dehydration of the S-form of NAD(P)HX at the expense of ADP, which is converted to AMP. This allows the repair of both epimers of NAD(P)HX, a damaged form of NAD(P)H that is a result of enzymatic or heat-dependent hydration.</text>
</comment>
<evidence type="ECO:0000256" key="12">
    <source>
        <dbReference type="ARBA" id="ARBA00023239"/>
    </source>
</evidence>
<keyword evidence="8 17" id="KW-0521">NADP</keyword>
<dbReference type="PROSITE" id="PS51385">
    <property type="entry name" value="YJEF_N"/>
    <property type="match status" value="1"/>
</dbReference>
<feature type="binding site" evidence="17">
    <location>
        <position position="339"/>
    </location>
    <ligand>
        <name>(6S)-NADPHX</name>
        <dbReference type="ChEBI" id="CHEBI:64076"/>
    </ligand>
</feature>
<dbReference type="InterPro" id="IPR030677">
    <property type="entry name" value="Nnr"/>
</dbReference>
<dbReference type="PANTHER" id="PTHR12592">
    <property type="entry name" value="ATP-DEPENDENT (S)-NAD(P)H-HYDRATE DEHYDRATASE FAMILY MEMBER"/>
    <property type="match status" value="1"/>
</dbReference>
<organism evidence="21 22">
    <name type="scientific">Candidatus Merdivivens faecigallinarum</name>
    <dbReference type="NCBI Taxonomy" id="2840871"/>
    <lineage>
        <taxon>Bacteria</taxon>
        <taxon>Pseudomonadati</taxon>
        <taxon>Bacteroidota</taxon>
        <taxon>Bacteroidia</taxon>
        <taxon>Bacteroidales</taxon>
        <taxon>Muribaculaceae</taxon>
        <taxon>Muribaculaceae incertae sedis</taxon>
        <taxon>Candidatus Merdivivens</taxon>
    </lineage>
</organism>
<dbReference type="SUPFAM" id="SSF64153">
    <property type="entry name" value="YjeF N-terminal domain-like"/>
    <property type="match status" value="1"/>
</dbReference>
<evidence type="ECO:0000259" key="19">
    <source>
        <dbReference type="PROSITE" id="PS51383"/>
    </source>
</evidence>
<evidence type="ECO:0000256" key="4">
    <source>
        <dbReference type="ARBA" id="ARBA00009524"/>
    </source>
</evidence>
<protein>
    <recommendedName>
        <fullName evidence="17">ADP-dependent (S)-NAD(P)H-hydrate dehydratase</fullName>
        <ecNumber evidence="17">4.2.1.136</ecNumber>
    </recommendedName>
    <alternativeName>
        <fullName evidence="17">ADP-dependent NAD(P)HX dehydratase</fullName>
    </alternativeName>
</protein>
<feature type="domain" description="YjeF C-terminal" evidence="19">
    <location>
        <begin position="191"/>
        <end position="457"/>
    </location>
</feature>
<sequence>MENAGAGILGCMLEIMSEHGFGRDVVFTVFAGEGGNGRDGRDLAALLAVQGFECRVVHACDAGAYLSGQAGRKALPCEIYVDALLGTGLEGRISDGLVPLVSHINGSGAFVVSLDIPSGMPPEPSADNEDFGCMVRADATVALGFPKLSMLLPRYGDNAGRIAVVRMEPSEKFIPVIPGKYYYTDEAAYAATVRDEPALGRPRKFAHKGDNGHLLCVCGSAGMIGAAILAVGAALRSGCGLVTSRIPASERLAMYVSNPSAMVSCDSGDCFASLPDDMSKYTAVCVGCGLGTDESTVSALSSLFACGKPMVIDADALNLISMHRHLRRAVPAGSILTPHPGELRRLTGGWSCECEKLAKAAALASELSSVVVLKGAHTAVVSPDGRIFFNSTGCPGMAKGGSGDVLAGYVGGLLARGCAPLAAAITGVYRHGLAGEKAERQFGWEAMSSTDVMRCLQ</sequence>
<comment type="catalytic activity">
    <reaction evidence="2 18">
        <text>(6R)-NADPHX = (6S)-NADPHX</text>
        <dbReference type="Rhea" id="RHEA:32227"/>
        <dbReference type="ChEBI" id="CHEBI:64076"/>
        <dbReference type="ChEBI" id="CHEBI:64077"/>
        <dbReference type="EC" id="5.1.99.6"/>
    </reaction>
</comment>
<dbReference type="PANTHER" id="PTHR12592:SF0">
    <property type="entry name" value="ATP-DEPENDENT (S)-NAD(P)H-HYDRATE DEHYDRATASE"/>
    <property type="match status" value="1"/>
</dbReference>
<comment type="function">
    <text evidence="17">Catalyzes the dehydration of the S-form of NAD(P)HX at the expense of ADP, which is converted to AMP. Together with NAD(P)HX epimerase, which catalyzes the epimerization of the S- and R-forms, the enzyme allows the repair of both epimers of NAD(P)HX, a damaged form of NAD(P)H that is a result of enzymatic or heat-dependent hydration.</text>
</comment>
<dbReference type="Proteomes" id="UP000823772">
    <property type="component" value="Unassembled WGS sequence"/>
</dbReference>
<comment type="cofactor">
    <cofactor evidence="18">
        <name>K(+)</name>
        <dbReference type="ChEBI" id="CHEBI:29103"/>
    </cofactor>
    <text evidence="18">Binds 1 potassium ion per subunit.</text>
</comment>
<comment type="catalytic activity">
    <reaction evidence="1 18">
        <text>(6R)-NADHX = (6S)-NADHX</text>
        <dbReference type="Rhea" id="RHEA:32215"/>
        <dbReference type="ChEBI" id="CHEBI:64074"/>
        <dbReference type="ChEBI" id="CHEBI:64075"/>
        <dbReference type="EC" id="5.1.99.6"/>
    </reaction>
</comment>
<dbReference type="Pfam" id="PF01256">
    <property type="entry name" value="Carb_kinase"/>
    <property type="match status" value="1"/>
</dbReference>
<reference evidence="21" key="1">
    <citation type="submission" date="2020-10" db="EMBL/GenBank/DDBJ databases">
        <authorList>
            <person name="Gilroy R."/>
        </authorList>
    </citation>
    <scope>NUCLEOTIDE SEQUENCE</scope>
    <source>
        <strain evidence="21">B3-2255</strain>
    </source>
</reference>
<comment type="catalytic activity">
    <reaction evidence="15 17 18">
        <text>(6S)-NADHX + ADP = AMP + phosphate + NADH + H(+)</text>
        <dbReference type="Rhea" id="RHEA:32223"/>
        <dbReference type="ChEBI" id="CHEBI:15378"/>
        <dbReference type="ChEBI" id="CHEBI:43474"/>
        <dbReference type="ChEBI" id="CHEBI:57945"/>
        <dbReference type="ChEBI" id="CHEBI:64074"/>
        <dbReference type="ChEBI" id="CHEBI:456215"/>
        <dbReference type="ChEBI" id="CHEBI:456216"/>
        <dbReference type="EC" id="4.2.1.136"/>
    </reaction>
</comment>
<evidence type="ECO:0000256" key="11">
    <source>
        <dbReference type="ARBA" id="ARBA00023235"/>
    </source>
</evidence>
<reference evidence="21" key="2">
    <citation type="journal article" date="2021" name="PeerJ">
        <title>Extensive microbial diversity within the chicken gut microbiome revealed by metagenomics and culture.</title>
        <authorList>
            <person name="Gilroy R."/>
            <person name="Ravi A."/>
            <person name="Getino M."/>
            <person name="Pursley I."/>
            <person name="Horton D.L."/>
            <person name="Alikhan N.F."/>
            <person name="Baker D."/>
            <person name="Gharbi K."/>
            <person name="Hall N."/>
            <person name="Watson M."/>
            <person name="Adriaenssens E.M."/>
            <person name="Foster-Nyarko E."/>
            <person name="Jarju S."/>
            <person name="Secka A."/>
            <person name="Antonio M."/>
            <person name="Oren A."/>
            <person name="Chaudhuri R.R."/>
            <person name="La Ragione R."/>
            <person name="Hildebrand F."/>
            <person name="Pallen M.J."/>
        </authorList>
    </citation>
    <scope>NUCLEOTIDE SEQUENCE</scope>
    <source>
        <strain evidence="21">B3-2255</strain>
    </source>
</reference>
<dbReference type="HAMAP" id="MF_01965">
    <property type="entry name" value="NADHX_dehydratase"/>
    <property type="match status" value="1"/>
</dbReference>
<feature type="binding site" evidence="17">
    <location>
        <position position="226"/>
    </location>
    <ligand>
        <name>(6S)-NADPHX</name>
        <dbReference type="ChEBI" id="CHEBI:64076"/>
    </ligand>
</feature>
<dbReference type="SUPFAM" id="SSF53613">
    <property type="entry name" value="Ribokinase-like"/>
    <property type="match status" value="1"/>
</dbReference>
<keyword evidence="11 18" id="KW-0413">Isomerase</keyword>
<dbReference type="InterPro" id="IPR004443">
    <property type="entry name" value="YjeF_N_dom"/>
</dbReference>
<evidence type="ECO:0000256" key="16">
    <source>
        <dbReference type="ARBA" id="ARBA00049209"/>
    </source>
</evidence>
<evidence type="ECO:0000256" key="15">
    <source>
        <dbReference type="ARBA" id="ARBA00048238"/>
    </source>
</evidence>
<accession>A0A9D9J106</accession>
<feature type="binding site" evidence="17">
    <location>
        <position position="289"/>
    </location>
    <ligand>
        <name>(6S)-NADPHX</name>
        <dbReference type="ChEBI" id="CHEBI:64076"/>
    </ligand>
</feature>
<dbReference type="AlphaFoldDB" id="A0A9D9J106"/>
<dbReference type="Gene3D" id="3.40.1190.20">
    <property type="match status" value="1"/>
</dbReference>
<dbReference type="GO" id="GO:0046496">
    <property type="term" value="P:nicotinamide nucleotide metabolic process"/>
    <property type="evidence" value="ECO:0007669"/>
    <property type="project" value="UniProtKB-UniRule"/>
</dbReference>
<dbReference type="InterPro" id="IPR000631">
    <property type="entry name" value="CARKD"/>
</dbReference>
<evidence type="ECO:0000256" key="1">
    <source>
        <dbReference type="ARBA" id="ARBA00000013"/>
    </source>
</evidence>
<dbReference type="InterPro" id="IPR017953">
    <property type="entry name" value="Carbohydrate_kinase_pred_CS"/>
</dbReference>
<feature type="binding site" evidence="17">
    <location>
        <begin position="374"/>
        <end position="378"/>
    </location>
    <ligand>
        <name>AMP</name>
        <dbReference type="ChEBI" id="CHEBI:456215"/>
    </ligand>
</feature>
<evidence type="ECO:0000256" key="7">
    <source>
        <dbReference type="ARBA" id="ARBA00022840"/>
    </source>
</evidence>